<accession>A0A133XVK1</accession>
<dbReference type="RefSeq" id="WP_060937003.1">
    <property type="nucleotide sequence ID" value="NZ_JASOZP010000009.1"/>
</dbReference>
<evidence type="ECO:0000313" key="1">
    <source>
        <dbReference type="EMBL" id="KXB34961.1"/>
    </source>
</evidence>
<sequence length="77" mass="9056">MLKMKKMFDDNDRVIYIFSPEGSKQTVEILLDKKTGKVETQKPKERMDNIYIGHAIFALKKMAKKNLFPDTKTVAWY</sequence>
<proteinExistence type="predicted"/>
<dbReference type="PATRIC" id="fig|87541.4.peg.1215"/>
<dbReference type="Proteomes" id="UP000070422">
    <property type="component" value="Unassembled WGS sequence"/>
</dbReference>
<dbReference type="OrthoDB" id="3036029at2"/>
<dbReference type="EMBL" id="LSCQ01000069">
    <property type="protein sequence ID" value="KXB34961.1"/>
    <property type="molecule type" value="Genomic_DNA"/>
</dbReference>
<protein>
    <submittedName>
        <fullName evidence="1">Uncharacterized protein</fullName>
    </submittedName>
</protein>
<dbReference type="AlphaFoldDB" id="A0A133XVK1"/>
<evidence type="ECO:0000313" key="2">
    <source>
        <dbReference type="Proteomes" id="UP000070422"/>
    </source>
</evidence>
<name>A0A133XVK1_9LACT</name>
<gene>
    <name evidence="1" type="ORF">HMPREF3187_01222</name>
</gene>
<organism evidence="1 2">
    <name type="scientific">Aerococcus christensenii</name>
    <dbReference type="NCBI Taxonomy" id="87541"/>
    <lineage>
        <taxon>Bacteria</taxon>
        <taxon>Bacillati</taxon>
        <taxon>Bacillota</taxon>
        <taxon>Bacilli</taxon>
        <taxon>Lactobacillales</taxon>
        <taxon>Aerococcaceae</taxon>
        <taxon>Aerococcus</taxon>
    </lineage>
</organism>
<reference evidence="1 2" key="1">
    <citation type="submission" date="2016-01" db="EMBL/GenBank/DDBJ databases">
        <authorList>
            <person name="Oliw E.H."/>
        </authorList>
    </citation>
    <scope>NUCLEOTIDE SEQUENCE [LARGE SCALE GENOMIC DNA]</scope>
    <source>
        <strain evidence="1 2">KA00635</strain>
    </source>
</reference>
<comment type="caution">
    <text evidence="1">The sequence shown here is derived from an EMBL/GenBank/DDBJ whole genome shotgun (WGS) entry which is preliminary data.</text>
</comment>